<sequence length="199" mass="20921">MIHLSWTGAFKVDSFVDTGTPGDATPGTGFQVQGIASVDTWGNVSDVHTVNGTADGDLIYLDTSNADTPRLINVTQINSGSGNDVVDLTSPRFYYAAVTIDGGAGNDWLLGNIANDRIFGQSGRDWIKGYGGNDRIDGGSDNDRLYGGRGNDKLAGSSGNDYLSGDQGKDTLSGGRGNTSSFLTLLQASRMWTVSPISR</sequence>
<proteinExistence type="predicted"/>
<dbReference type="EMBL" id="VOSK01000645">
    <property type="protein sequence ID" value="MPR31352.1"/>
    <property type="molecule type" value="Genomic_DNA"/>
</dbReference>
<dbReference type="AlphaFoldDB" id="A0A5N7MWK3"/>
<protein>
    <recommendedName>
        <fullName evidence="6">Calcium-binding protein</fullName>
    </recommendedName>
</protein>
<comment type="caution">
    <text evidence="4">The sequence shown here is derived from an EMBL/GenBank/DDBJ whole genome shotgun (WGS) entry which is preliminary data.</text>
</comment>
<evidence type="ECO:0008006" key="6">
    <source>
        <dbReference type="Google" id="ProtNLM"/>
    </source>
</evidence>
<evidence type="ECO:0000313" key="4">
    <source>
        <dbReference type="EMBL" id="MPR31352.1"/>
    </source>
</evidence>
<reference evidence="4 5" key="1">
    <citation type="journal article" date="2019" name="Syst. Appl. Microbiol.">
        <title>Microvirga tunisiensis sp. nov., a root nodule symbiotic bacterium isolated from Lupinus micranthus and L. luteus grown in Northern Tunisia.</title>
        <authorList>
            <person name="Msaddak A."/>
            <person name="Rejili M."/>
            <person name="Duran D."/>
            <person name="Mars M."/>
            <person name="Palacios J.M."/>
            <person name="Ruiz-Argueso T."/>
            <person name="Rey L."/>
            <person name="Imperial J."/>
        </authorList>
    </citation>
    <scope>NUCLEOTIDE SEQUENCE [LARGE SCALE GENOMIC DNA]</scope>
    <source>
        <strain evidence="4 5">Lmie10</strain>
    </source>
</reference>
<evidence type="ECO:0000256" key="1">
    <source>
        <dbReference type="ARBA" id="ARBA00004613"/>
    </source>
</evidence>
<dbReference type="SUPFAM" id="SSF51120">
    <property type="entry name" value="beta-Roll"/>
    <property type="match status" value="1"/>
</dbReference>
<gene>
    <name evidence="4" type="ORF">FS320_42400</name>
</gene>
<dbReference type="GO" id="GO:0005576">
    <property type="term" value="C:extracellular region"/>
    <property type="evidence" value="ECO:0007669"/>
    <property type="project" value="UniProtKB-SubCell"/>
</dbReference>
<dbReference type="PRINTS" id="PR00313">
    <property type="entry name" value="CABNDNGRPT"/>
</dbReference>
<evidence type="ECO:0000256" key="3">
    <source>
        <dbReference type="SAM" id="MobiDB-lite"/>
    </source>
</evidence>
<dbReference type="Proteomes" id="UP000403266">
    <property type="component" value="Unassembled WGS sequence"/>
</dbReference>
<dbReference type="OrthoDB" id="8017710at2"/>
<accession>A0A5N7MWK3</accession>
<dbReference type="Pfam" id="PF00353">
    <property type="entry name" value="HemolysinCabind"/>
    <property type="match status" value="1"/>
</dbReference>
<dbReference type="RefSeq" id="WP_152718523.1">
    <property type="nucleotide sequence ID" value="NZ_VOSJ01000694.1"/>
</dbReference>
<organism evidence="4 5">
    <name type="scientific">Microvirga tunisiensis</name>
    <dbReference type="NCBI Taxonomy" id="2108360"/>
    <lineage>
        <taxon>Bacteria</taxon>
        <taxon>Pseudomonadati</taxon>
        <taxon>Pseudomonadota</taxon>
        <taxon>Alphaproteobacteria</taxon>
        <taxon>Hyphomicrobiales</taxon>
        <taxon>Methylobacteriaceae</taxon>
        <taxon>Microvirga</taxon>
    </lineage>
</organism>
<dbReference type="GO" id="GO:0005509">
    <property type="term" value="F:calcium ion binding"/>
    <property type="evidence" value="ECO:0007669"/>
    <property type="project" value="InterPro"/>
</dbReference>
<dbReference type="PANTHER" id="PTHR38340:SF1">
    <property type="entry name" value="S-LAYER PROTEIN"/>
    <property type="match status" value="1"/>
</dbReference>
<evidence type="ECO:0000313" key="5">
    <source>
        <dbReference type="Proteomes" id="UP000403266"/>
    </source>
</evidence>
<dbReference type="InterPro" id="IPR001343">
    <property type="entry name" value="Hemolysn_Ca-bd"/>
</dbReference>
<feature type="region of interest" description="Disordered" evidence="3">
    <location>
        <begin position="156"/>
        <end position="175"/>
    </location>
</feature>
<name>A0A5N7MWK3_9HYPH</name>
<comment type="subcellular location">
    <subcellularLocation>
        <location evidence="1">Secreted</location>
    </subcellularLocation>
</comment>
<dbReference type="PANTHER" id="PTHR38340">
    <property type="entry name" value="S-LAYER PROTEIN"/>
    <property type="match status" value="1"/>
</dbReference>
<dbReference type="InterPro" id="IPR011049">
    <property type="entry name" value="Serralysin-like_metalloprot_C"/>
</dbReference>
<keyword evidence="2" id="KW-0964">Secreted</keyword>
<dbReference type="InterPro" id="IPR050557">
    <property type="entry name" value="RTX_toxin/Mannuronan_C5-epim"/>
</dbReference>
<keyword evidence="5" id="KW-1185">Reference proteome</keyword>
<evidence type="ECO:0000256" key="2">
    <source>
        <dbReference type="ARBA" id="ARBA00022525"/>
    </source>
</evidence>
<dbReference type="Gene3D" id="2.150.10.10">
    <property type="entry name" value="Serralysin-like metalloprotease, C-terminal"/>
    <property type="match status" value="1"/>
</dbReference>